<dbReference type="Gene3D" id="3.20.20.410">
    <property type="entry name" value="Protein of unknown function UPF0759"/>
    <property type="match status" value="1"/>
</dbReference>
<reference evidence="2" key="1">
    <citation type="submission" date="2016-10" db="EMBL/GenBank/DDBJ databases">
        <authorList>
            <person name="Varghese N."/>
        </authorList>
    </citation>
    <scope>NUCLEOTIDE SEQUENCE [LARGE SCALE GENOMIC DNA]</scope>
    <source>
        <strain evidence="2">HL 19</strain>
    </source>
</reference>
<dbReference type="STRING" id="381306.AN478_12525"/>
<name>A0A0N8PMM2_9GAMM</name>
<accession>A0A0N8PMM2</accession>
<dbReference type="SUPFAM" id="SSF117396">
    <property type="entry name" value="TM1631-like"/>
    <property type="match status" value="1"/>
</dbReference>
<dbReference type="Pfam" id="PF01904">
    <property type="entry name" value="DUF72"/>
    <property type="match status" value="1"/>
</dbReference>
<dbReference type="PANTHER" id="PTHR30348:SF4">
    <property type="entry name" value="DUF72 DOMAIN-CONTAINING PROTEIN"/>
    <property type="match status" value="1"/>
</dbReference>
<proteinExistence type="predicted"/>
<protein>
    <submittedName>
        <fullName evidence="1">Uncharacterized conserved protein YecE, DUF72 family</fullName>
    </submittedName>
</protein>
<dbReference type="PATRIC" id="fig|381306.5.peg.1657"/>
<dbReference type="AlphaFoldDB" id="A0A0N8PMM2"/>
<dbReference type="EMBL" id="FMUN01000001">
    <property type="protein sequence ID" value="SCX77212.1"/>
    <property type="molecule type" value="Genomic_DNA"/>
</dbReference>
<dbReference type="InterPro" id="IPR002763">
    <property type="entry name" value="DUF72"/>
</dbReference>
<dbReference type="InterPro" id="IPR036520">
    <property type="entry name" value="UPF0759_sf"/>
</dbReference>
<sequence length="253" mass="29292">MSEHPEPRIRIGTSGWQYDHWRGPFYPQDLPKNAFLEYYAERFNATEINSFFYGLPKAETVARWRDAVPADFLFAVKASRYITHMKKLKDPGPSLERFWERAGLLGDRLGPVLFQLPPKWGLNLDRLQAFLEALPRGPRYAFEFRDPSWFDERVYTLLREHNAGFCIYDLSGTECPLQVTADFVYVRLHGPAGAYAGTYDDEALRQWAGRLHEWQVRGLEGYVFFDNDEAGYAALDAERLRELVTTPRAVSRG</sequence>
<dbReference type="OrthoDB" id="9780310at2"/>
<organism evidence="1 2">
    <name type="scientific">Thiohalorhabdus denitrificans</name>
    <dbReference type="NCBI Taxonomy" id="381306"/>
    <lineage>
        <taxon>Bacteria</taxon>
        <taxon>Pseudomonadati</taxon>
        <taxon>Pseudomonadota</taxon>
        <taxon>Gammaproteobacteria</taxon>
        <taxon>Thiohalorhabdales</taxon>
        <taxon>Thiohalorhabdaceae</taxon>
        <taxon>Thiohalorhabdus</taxon>
    </lineage>
</organism>
<dbReference type="RefSeq" id="WP_054966950.1">
    <property type="nucleotide sequence ID" value="NZ_FMUN01000001.1"/>
</dbReference>
<dbReference type="Proteomes" id="UP000183104">
    <property type="component" value="Unassembled WGS sequence"/>
</dbReference>
<gene>
    <name evidence="1" type="ORF">SAMN05661077_0351</name>
</gene>
<evidence type="ECO:0000313" key="2">
    <source>
        <dbReference type="Proteomes" id="UP000183104"/>
    </source>
</evidence>
<dbReference type="PANTHER" id="PTHR30348">
    <property type="entry name" value="UNCHARACTERIZED PROTEIN YECE"/>
    <property type="match status" value="1"/>
</dbReference>
<evidence type="ECO:0000313" key="1">
    <source>
        <dbReference type="EMBL" id="SCX77212.1"/>
    </source>
</evidence>
<keyword evidence="2" id="KW-1185">Reference proteome</keyword>